<dbReference type="HAMAP" id="MF_00651">
    <property type="entry name" value="Nuclease_YqgF"/>
    <property type="match status" value="1"/>
</dbReference>
<dbReference type="InterPro" id="IPR012337">
    <property type="entry name" value="RNaseH-like_sf"/>
</dbReference>
<comment type="subcellular location">
    <subcellularLocation>
        <location evidence="5">Cytoplasm</location>
    </subcellularLocation>
</comment>
<dbReference type="GO" id="GO:0005829">
    <property type="term" value="C:cytosol"/>
    <property type="evidence" value="ECO:0007669"/>
    <property type="project" value="TreeGrafter"/>
</dbReference>
<keyword evidence="2 5" id="KW-0690">Ribosome biogenesis</keyword>
<comment type="caution">
    <text evidence="7">The sequence shown here is derived from an EMBL/GenBank/DDBJ whole genome shotgun (WGS) entry which is preliminary data.</text>
</comment>
<comment type="function">
    <text evidence="5">Could be a nuclease involved in processing of the 5'-end of pre-16S rRNA.</text>
</comment>
<reference evidence="7 8" key="2">
    <citation type="submission" date="2018-12" db="EMBL/GenBank/DDBJ databases">
        <title>Simiduia agarivorans gen. nov., sp. nov., a marine, agarolytic bacterium isolated from shallow coastal water from Keelung, Taiwan.</title>
        <authorList>
            <person name="Shieh W.Y."/>
        </authorList>
    </citation>
    <scope>NUCLEOTIDE SEQUENCE [LARGE SCALE GENOMIC DNA]</scope>
    <source>
        <strain evidence="7 8">GTF-13</strain>
    </source>
</reference>
<dbReference type="NCBIfam" id="TIGR00250">
    <property type="entry name" value="RNAse_H_YqgF"/>
    <property type="match status" value="1"/>
</dbReference>
<dbReference type="AlphaFoldDB" id="A0A3P3VIZ2"/>
<protein>
    <recommendedName>
        <fullName evidence="5">Putative pre-16S rRNA nuclease</fullName>
        <ecNumber evidence="5">3.1.-.-</ecNumber>
    </recommendedName>
</protein>
<dbReference type="EMBL" id="QWEZ01000002">
    <property type="protein sequence ID" value="RRJ82711.1"/>
    <property type="molecule type" value="Genomic_DNA"/>
</dbReference>
<dbReference type="Gene3D" id="3.30.420.140">
    <property type="entry name" value="YqgF/RNase H-like domain"/>
    <property type="match status" value="1"/>
</dbReference>
<dbReference type="InterPro" id="IPR006641">
    <property type="entry name" value="YqgF/RNaseH-like_dom"/>
</dbReference>
<dbReference type="PANTHER" id="PTHR33317">
    <property type="entry name" value="POLYNUCLEOTIDYL TRANSFERASE, RIBONUCLEASE H-LIKE SUPERFAMILY PROTEIN"/>
    <property type="match status" value="1"/>
</dbReference>
<evidence type="ECO:0000313" key="7">
    <source>
        <dbReference type="EMBL" id="RRJ82711.1"/>
    </source>
</evidence>
<evidence type="ECO:0000256" key="3">
    <source>
        <dbReference type="ARBA" id="ARBA00022722"/>
    </source>
</evidence>
<keyword evidence="1 5" id="KW-0963">Cytoplasm</keyword>
<evidence type="ECO:0000313" key="8">
    <source>
        <dbReference type="Proteomes" id="UP000280792"/>
    </source>
</evidence>
<dbReference type="InterPro" id="IPR037027">
    <property type="entry name" value="YqgF/RNaseH-like_dom_sf"/>
</dbReference>
<evidence type="ECO:0000256" key="2">
    <source>
        <dbReference type="ARBA" id="ARBA00022517"/>
    </source>
</evidence>
<dbReference type="SUPFAM" id="SSF53098">
    <property type="entry name" value="Ribonuclease H-like"/>
    <property type="match status" value="1"/>
</dbReference>
<evidence type="ECO:0000259" key="6">
    <source>
        <dbReference type="SMART" id="SM00732"/>
    </source>
</evidence>
<proteinExistence type="inferred from homology"/>
<dbReference type="PANTHER" id="PTHR33317:SF4">
    <property type="entry name" value="POLYNUCLEOTIDYL TRANSFERASE, RIBONUCLEASE H-LIKE SUPERFAMILY PROTEIN"/>
    <property type="match status" value="1"/>
</dbReference>
<dbReference type="CDD" id="cd16964">
    <property type="entry name" value="YqgF"/>
    <property type="match status" value="1"/>
</dbReference>
<dbReference type="SMART" id="SM00732">
    <property type="entry name" value="YqgFc"/>
    <property type="match status" value="1"/>
</dbReference>
<dbReference type="Proteomes" id="UP000280792">
    <property type="component" value="Unassembled WGS sequence"/>
</dbReference>
<evidence type="ECO:0000256" key="1">
    <source>
        <dbReference type="ARBA" id="ARBA00022490"/>
    </source>
</evidence>
<comment type="similarity">
    <text evidence="5">Belongs to the YqgF HJR family.</text>
</comment>
<evidence type="ECO:0000256" key="4">
    <source>
        <dbReference type="ARBA" id="ARBA00022801"/>
    </source>
</evidence>
<organism evidence="7 8">
    <name type="scientific">Aestuariirhabdus litorea</name>
    <dbReference type="NCBI Taxonomy" id="2528527"/>
    <lineage>
        <taxon>Bacteria</taxon>
        <taxon>Pseudomonadati</taxon>
        <taxon>Pseudomonadota</taxon>
        <taxon>Gammaproteobacteria</taxon>
        <taxon>Oceanospirillales</taxon>
        <taxon>Aestuariirhabdaceae</taxon>
        <taxon>Aestuariirhabdus</taxon>
    </lineage>
</organism>
<dbReference type="Pfam" id="PF03652">
    <property type="entry name" value="RuvX"/>
    <property type="match status" value="1"/>
</dbReference>
<dbReference type="GO" id="GO:0000967">
    <property type="term" value="P:rRNA 5'-end processing"/>
    <property type="evidence" value="ECO:0007669"/>
    <property type="project" value="UniProtKB-UniRule"/>
</dbReference>
<keyword evidence="8" id="KW-1185">Reference proteome</keyword>
<feature type="domain" description="YqgF/RNase H-like" evidence="6">
    <location>
        <begin position="6"/>
        <end position="106"/>
    </location>
</feature>
<gene>
    <name evidence="7" type="primary">ruvX</name>
    <name evidence="7" type="ORF">D0544_12695</name>
</gene>
<keyword evidence="3 5" id="KW-0540">Nuclease</keyword>
<reference evidence="7 8" key="1">
    <citation type="submission" date="2018-08" db="EMBL/GenBank/DDBJ databases">
        <authorList>
            <person name="Khan S.A."/>
        </authorList>
    </citation>
    <scope>NUCLEOTIDE SEQUENCE [LARGE SCALE GENOMIC DNA]</scope>
    <source>
        <strain evidence="7 8">GTF-13</strain>
    </source>
</reference>
<name>A0A3P3VIZ2_9GAMM</name>
<dbReference type="EC" id="3.1.-.-" evidence="5"/>
<dbReference type="RefSeq" id="WP_125016702.1">
    <property type="nucleotide sequence ID" value="NZ_QWEZ01000002.1"/>
</dbReference>
<sequence length="146" mass="16321">MARPPRQVMAFDYGLRNIGVAVGQTLTGTSSPLPPLRARDGVPNWDEVAKLIREWEPDALIVGIPLNMDGSDSEMSVRARKFGNRLNGRFQKPWIAVDERLSSREAKERARELGHRGDYNERPVDGLAAQLILTSWLETHQGDSTT</sequence>
<dbReference type="GO" id="GO:0004518">
    <property type="term" value="F:nuclease activity"/>
    <property type="evidence" value="ECO:0007669"/>
    <property type="project" value="UniProtKB-KW"/>
</dbReference>
<accession>A0A3P3VIZ2</accession>
<dbReference type="InterPro" id="IPR005227">
    <property type="entry name" value="YqgF"/>
</dbReference>
<dbReference type="GO" id="GO:0016788">
    <property type="term" value="F:hydrolase activity, acting on ester bonds"/>
    <property type="evidence" value="ECO:0007669"/>
    <property type="project" value="UniProtKB-UniRule"/>
</dbReference>
<evidence type="ECO:0000256" key="5">
    <source>
        <dbReference type="HAMAP-Rule" id="MF_00651"/>
    </source>
</evidence>
<keyword evidence="4 5" id="KW-0378">Hydrolase</keyword>